<feature type="region of interest" description="Disordered" evidence="4">
    <location>
        <begin position="304"/>
        <end position="325"/>
    </location>
</feature>
<dbReference type="Pfam" id="PF11878">
    <property type="entry name" value="DOCK_C-D_N"/>
    <property type="match status" value="1"/>
</dbReference>
<dbReference type="Pfam" id="PF20421">
    <property type="entry name" value="DHR-2_Lobe_C"/>
    <property type="match status" value="1"/>
</dbReference>
<name>A0A9J7M4H7_BRAFL</name>
<dbReference type="SMART" id="SM00233">
    <property type="entry name" value="PH"/>
    <property type="match status" value="1"/>
</dbReference>
<dbReference type="Gene3D" id="2.60.40.150">
    <property type="entry name" value="C2 domain"/>
    <property type="match status" value="1"/>
</dbReference>
<dbReference type="InterPro" id="IPR001849">
    <property type="entry name" value="PH_domain"/>
</dbReference>
<dbReference type="PROSITE" id="PS51651">
    <property type="entry name" value="DOCKER"/>
    <property type="match status" value="1"/>
</dbReference>
<dbReference type="KEGG" id="bfo:118428192"/>
<comment type="similarity">
    <text evidence="3">Belongs to the DOCK family.</text>
</comment>
<feature type="domain" description="C2 DOCK-type" evidence="6">
    <location>
        <begin position="677"/>
        <end position="856"/>
    </location>
</feature>
<dbReference type="InterPro" id="IPR043161">
    <property type="entry name" value="DOCK_C_lobe_A"/>
</dbReference>
<dbReference type="InterPro" id="IPR037809">
    <property type="entry name" value="C2_Dock-D"/>
</dbReference>
<evidence type="ECO:0000256" key="3">
    <source>
        <dbReference type="PROSITE-ProRule" id="PRU00983"/>
    </source>
</evidence>
<feature type="domain" description="PH" evidence="5">
    <location>
        <begin position="183"/>
        <end position="296"/>
    </location>
</feature>
<dbReference type="InterPro" id="IPR043162">
    <property type="entry name" value="DOCK_C_lobe_C"/>
</dbReference>
<feature type="region of interest" description="Disordered" evidence="4">
    <location>
        <begin position="1288"/>
        <end position="1309"/>
    </location>
</feature>
<evidence type="ECO:0000313" key="8">
    <source>
        <dbReference type="Proteomes" id="UP000001554"/>
    </source>
</evidence>
<feature type="compositionally biased region" description="Polar residues" evidence="4">
    <location>
        <begin position="1337"/>
        <end position="1351"/>
    </location>
</feature>
<dbReference type="Gene3D" id="1.25.40.410">
    <property type="match status" value="1"/>
</dbReference>
<reference evidence="9" key="2">
    <citation type="submission" date="2025-08" db="UniProtKB">
        <authorList>
            <consortium name="RefSeq"/>
        </authorList>
    </citation>
    <scope>IDENTIFICATION</scope>
    <source>
        <strain evidence="9">S238N-H82</strain>
        <tissue evidence="9">Testes</tissue>
    </source>
</reference>
<dbReference type="GeneID" id="118428192"/>
<dbReference type="Proteomes" id="UP000001554">
    <property type="component" value="Chromosome 12"/>
</dbReference>
<dbReference type="InterPro" id="IPR016024">
    <property type="entry name" value="ARM-type_fold"/>
</dbReference>
<dbReference type="RefSeq" id="XP_035694074.1">
    <property type="nucleotide sequence ID" value="XM_035838181.1"/>
</dbReference>
<dbReference type="Gene3D" id="2.30.29.30">
    <property type="entry name" value="Pleckstrin-homology domain (PH domain)/Phosphotyrosine-binding domain (PTB)"/>
    <property type="match status" value="1"/>
</dbReference>
<evidence type="ECO:0000256" key="1">
    <source>
        <dbReference type="ARBA" id="ARBA00022553"/>
    </source>
</evidence>
<evidence type="ECO:0000313" key="9">
    <source>
        <dbReference type="RefSeq" id="XP_035694074.1"/>
    </source>
</evidence>
<evidence type="ECO:0000259" key="5">
    <source>
        <dbReference type="PROSITE" id="PS50003"/>
    </source>
</evidence>
<dbReference type="InterPro" id="IPR026791">
    <property type="entry name" value="DOCK"/>
</dbReference>
<feature type="region of interest" description="Disordered" evidence="4">
    <location>
        <begin position="1337"/>
        <end position="1382"/>
    </location>
</feature>
<dbReference type="GO" id="GO:0035023">
    <property type="term" value="P:regulation of Rho protein signal transduction"/>
    <property type="evidence" value="ECO:0000318"/>
    <property type="project" value="GO_Central"/>
</dbReference>
<dbReference type="PROSITE" id="PS51650">
    <property type="entry name" value="C2_DOCK"/>
    <property type="match status" value="1"/>
</dbReference>
<feature type="region of interest" description="Disordered" evidence="4">
    <location>
        <begin position="1264"/>
        <end position="1283"/>
    </location>
</feature>
<keyword evidence="8" id="KW-1185">Reference proteome</keyword>
<dbReference type="OrthoDB" id="47328at2759"/>
<dbReference type="GO" id="GO:0005085">
    <property type="term" value="F:guanyl-nucleotide exchange factor activity"/>
    <property type="evidence" value="ECO:0000318"/>
    <property type="project" value="GO_Central"/>
</dbReference>
<dbReference type="InterPro" id="IPR046769">
    <property type="entry name" value="DOCKER_Lobe_A"/>
</dbReference>
<dbReference type="CDD" id="cd13267">
    <property type="entry name" value="PH_DOCK-D"/>
    <property type="match status" value="1"/>
</dbReference>
<dbReference type="InterPro" id="IPR027007">
    <property type="entry name" value="C2_DOCK-type_domain"/>
</dbReference>
<dbReference type="OMA" id="CMGVVQX"/>
<dbReference type="FunFam" id="1.20.58.740:FF:000001">
    <property type="entry name" value="dedicator of cytokinesis protein 9 isoform X1"/>
    <property type="match status" value="1"/>
</dbReference>
<dbReference type="InterPro" id="IPR035892">
    <property type="entry name" value="C2_domain_sf"/>
</dbReference>
<dbReference type="CDD" id="cd08697">
    <property type="entry name" value="C2_Dock-D"/>
    <property type="match status" value="1"/>
</dbReference>
<dbReference type="SUPFAM" id="SSF50729">
    <property type="entry name" value="PH domain-like"/>
    <property type="match status" value="1"/>
</dbReference>
<evidence type="ECO:0000256" key="4">
    <source>
        <dbReference type="SAM" id="MobiDB-lite"/>
    </source>
</evidence>
<sequence length="2251" mass="256651">MMNGIITKWRRRSIAVPCETQNNKNDDPDAILEEFLPDVAKVIREMELSLLEWAKPKLVEPIDYETFVIQKKTHIHHDPQRDMLYFPHDDISSSVQPREYRTVRSSVPPNAAKEAKSLLVKEGISFYTTSWSQLHYKYEDYGGSYHQLPRSDRSGDLPPQVYELDEADKTDEEMSILYEGAESITKQGFLYKAPLNSEGSIITSMRSFKRRFFHLKQLPDKSYVLDYYKDEKAKEAKGTIYLDSCTGVVKKGNYKNSKSRKFGFEVRMQDGSYYYLAGEGEAEMDEWVSAINKVVQSNIEAQIRQGDEEMNDTLPSPSKSESLRESLENSMHPELMKYARESDNLIAIKRKENRQKLMDVYPEMQMRESGRSFQKEDNRVYEEQFGIRFLVRCEELRFRLAANIAEEENGPVTNVEPFFTTLSLYDAKENKKISEDFHFDINDVKVRQMLVRGKDAENIPNGHSNGDAQLRHGKFTPYLGKLKEEWLQYPHQLPFLPATGLFSVTSPHPDIYLVLRIEKVLQGHINNCVEPYLKGGENCKVSQKAVRQAKHFCSRLGQYRMPFGWAARPVFKSSSGELDSEADFTPIFKQESQKLSDEDMFKHLADIKRPEKMSKLQPIPASLRVVVEAVQSQLSGCVTSSLVPVRPFPDSPSHIVREIEEFLPEDASVLQPFTSYKNNLYIYPLILKFDNQKTFAKARNIACCVEFRDSDDEDALPLKCIYSRPGCPVFTTSANAAVLHHNTTPDFYEEVKIALPTQLQDRHHLLFTFYHVSCDQSVKGSTKKKDNVETVVGYAWLPILKDGKINLQDEESLPISAHLPPGYLTHKPLGMGKIAGPEIKWVDGGKKLFTLSTRLASSIYSKDMHMNNFYSHCEKVDSSSGGSDLDMCKFLKSLHAADECTVVQFLPVLLNQLFRVLVKTNSEDVATNATRVLVHVVSKMHENGHLKLLQSYVKNVFVTEPVTASKPKTVHEELAKNMNILLRPSSDFLVIHKLMNHAWFFFEIIVKSMGQHLITMNRLQVSRHSRFPASYQFAIQSLLQTLMPHITQKHKENALEVSNANRSLANFIKRCFTYMDRGFVFKLINSYLDHFNPSDPKKWQLAPVALFELKFEFLKIVCSHEHYIPLNLPLQRKGYMHRFQDAIGHTHIVVGFFGEGGISLIDIEDAEGGVMATLDADQQQEFSLTDDYCKHHFLVGLLLREVSAALHQPKDVRQFAVSTLRDLLAKHSFDDRYQSKAHQARIASLYLPFLSIILENVQRLNVLDPSPHTPTPSSTTSSTFTRSTHISNDNLANESHHTPLPTRSTSVDMNGMKGSLTRDTVSSNVWAHIAVGEFKSRSNTLTGTPSGNISSPMPLKLDTKQRADSNSSLSTEASNGSLPNMLERRDSERLKGGNTAPGHFRSASAAGTFLRHDKLDEGEIKDLLVCLLFILKNLNEGKSFSNLPPEILHAWWHQASESDHMEFFTILEICLHQFRYLGKKYVASREFMEGGSSRSLKVMTLPIRRLAPSTIGHRSSAHDMSGYPFMQDPETVHRALLEANMGTEVGLTVLDLLALYTQQYKEQLLVRDGDNIRMKRVFDLYMSFLQGSQSETLLRHVFACLRSFINKFPRALFSGSAKLCGALCYQILKCCNSKLQSTRSEACGLLYLLMRSNYEHTKRRGFTRVHLQVIINVSQLISDVIGLSGSRFKDSLSIINNYANSDRSMMCSNFPVDVKDLTKRIRTVLMATAQMKEHENDPEMLVDLQYSLAKSYASNLELRKTWLESMARIHNKNGDFSEAAMCYIHVAALVAEYLKRKDDKSDNNTRTYIKGVYPKGCAAFRIISPNIEAEESAIKDDSGIEDVHYTEDTLVELLERCAQALEKAERYEVLGEVYKLIIPIYEKRREFQRLADAYRHLTQSYEKVVTVMQSGRRLLGTYFRVAFYGQQWQEFLVGPSPSLSQSMRNNGFFEEEDGREYIYKEPKVTSLSEINQRLERLYSDKFGVGNVKMIKESGKVKAKDLDPKYAYIQVTYCEPYFDEKELEDRRTDFEKNNSIRRFVFETPFTQSGKAHGALDEQHKRRTILTTSHSFPYVKKRVLVVYHKTQELKPVEVAVDEMQQKTAELRELVTRDPPDMKKLQLKLQGSVSVQVNAGPVAYASTFLDTANIKKYQKIQVEMLKEVFRQFICVCGEALSLNAQLIKTDQFEYHEGLKNDYKSMVARLEDIMHEQLLPKDPDSVSTVSRSSLHVFSAISGTPTSTSLAGISSGASTV</sequence>
<organism evidence="8 9">
    <name type="scientific">Branchiostoma floridae</name>
    <name type="common">Florida lancelet</name>
    <name type="synonym">Amphioxus</name>
    <dbReference type="NCBI Taxonomy" id="7739"/>
    <lineage>
        <taxon>Eukaryota</taxon>
        <taxon>Metazoa</taxon>
        <taxon>Chordata</taxon>
        <taxon>Cephalochordata</taxon>
        <taxon>Leptocardii</taxon>
        <taxon>Amphioxiformes</taxon>
        <taxon>Branchiostomatidae</taxon>
        <taxon>Branchiostoma</taxon>
    </lineage>
</organism>
<dbReference type="PROSITE" id="PS50003">
    <property type="entry name" value="PH_DOMAIN"/>
    <property type="match status" value="1"/>
</dbReference>
<dbReference type="GO" id="GO:0007264">
    <property type="term" value="P:small GTPase-mediated signal transduction"/>
    <property type="evidence" value="ECO:0007669"/>
    <property type="project" value="InterPro"/>
</dbReference>
<dbReference type="Pfam" id="PF00169">
    <property type="entry name" value="PH"/>
    <property type="match status" value="1"/>
</dbReference>
<gene>
    <name evidence="9" type="primary">LOC118428192</name>
</gene>
<keyword evidence="1" id="KW-0597">Phosphoprotein</keyword>
<dbReference type="PANTHER" id="PTHR23317:SF26">
    <property type="entry name" value="ZIZIMIN, ISOFORM K"/>
    <property type="match status" value="1"/>
</dbReference>
<dbReference type="SUPFAM" id="SSF48371">
    <property type="entry name" value="ARM repeat"/>
    <property type="match status" value="1"/>
</dbReference>
<protein>
    <submittedName>
        <fullName evidence="9">Dedicator of cytokinesis protein 9-like isoform X1</fullName>
    </submittedName>
</protein>
<dbReference type="InterPro" id="IPR027357">
    <property type="entry name" value="DOCKER_dom"/>
</dbReference>
<accession>A0A9J7M4H7</accession>
<feature type="domain" description="DOCKER" evidence="7">
    <location>
        <begin position="1750"/>
        <end position="2211"/>
    </location>
</feature>
<dbReference type="Pfam" id="PF06920">
    <property type="entry name" value="DHR-2_Lobe_A"/>
    <property type="match status" value="1"/>
</dbReference>
<dbReference type="Pfam" id="PF20422">
    <property type="entry name" value="DHR-2_Lobe_B"/>
    <property type="match status" value="1"/>
</dbReference>
<dbReference type="InterPro" id="IPR046773">
    <property type="entry name" value="DOCKER_Lobe_C"/>
</dbReference>
<dbReference type="Pfam" id="PF14429">
    <property type="entry name" value="DOCK-C2"/>
    <property type="match status" value="1"/>
</dbReference>
<evidence type="ECO:0000256" key="2">
    <source>
        <dbReference type="ARBA" id="ARBA00022658"/>
    </source>
</evidence>
<dbReference type="Gene3D" id="1.20.58.740">
    <property type="match status" value="1"/>
</dbReference>
<dbReference type="CDD" id="cd11694">
    <property type="entry name" value="DHR2_DOCK_D"/>
    <property type="match status" value="1"/>
</dbReference>
<evidence type="ECO:0000259" key="6">
    <source>
        <dbReference type="PROSITE" id="PS51650"/>
    </source>
</evidence>
<dbReference type="InterPro" id="IPR046770">
    <property type="entry name" value="DOCKER_Lobe_B"/>
</dbReference>
<feature type="compositionally biased region" description="Polar residues" evidence="4">
    <location>
        <begin position="1364"/>
        <end position="1378"/>
    </location>
</feature>
<evidence type="ECO:0000259" key="7">
    <source>
        <dbReference type="PROSITE" id="PS51651"/>
    </source>
</evidence>
<dbReference type="PANTHER" id="PTHR23317">
    <property type="entry name" value="DEDICATOR OF CYTOKINESIS DOCK"/>
    <property type="match status" value="1"/>
</dbReference>
<reference evidence="8" key="1">
    <citation type="journal article" date="2020" name="Nat. Ecol. Evol.">
        <title>Deeply conserved synteny resolves early events in vertebrate evolution.</title>
        <authorList>
            <person name="Simakov O."/>
            <person name="Marletaz F."/>
            <person name="Yue J.X."/>
            <person name="O'Connell B."/>
            <person name="Jenkins J."/>
            <person name="Brandt A."/>
            <person name="Calef R."/>
            <person name="Tung C.H."/>
            <person name="Huang T.K."/>
            <person name="Schmutz J."/>
            <person name="Satoh N."/>
            <person name="Yu J.K."/>
            <person name="Putnam N.H."/>
            <person name="Green R.E."/>
            <person name="Rokhsar D.S."/>
        </authorList>
    </citation>
    <scope>NUCLEOTIDE SEQUENCE [LARGE SCALE GENOMIC DNA]</scope>
    <source>
        <strain evidence="8">S238N-H82</strain>
    </source>
</reference>
<dbReference type="InterPro" id="IPR021816">
    <property type="entry name" value="DOCK_C/D_N"/>
</dbReference>
<keyword evidence="2" id="KW-0344">Guanine-nucleotide releasing factor</keyword>
<proteinExistence type="inferred from homology"/>
<dbReference type="InterPro" id="IPR011993">
    <property type="entry name" value="PH-like_dom_sf"/>
</dbReference>
<feature type="compositionally biased region" description="Low complexity" evidence="4">
    <location>
        <begin position="1271"/>
        <end position="1283"/>
    </location>
</feature>